<dbReference type="SUPFAM" id="SSF56235">
    <property type="entry name" value="N-terminal nucleophile aminohydrolases (Ntn hydrolases)"/>
    <property type="match status" value="1"/>
</dbReference>
<dbReference type="PANTHER" id="PTHR43881:SF5">
    <property type="entry name" value="GAMMA-GLUTAMYLTRANSPEPTIDASE"/>
    <property type="match status" value="1"/>
</dbReference>
<dbReference type="OrthoDB" id="9781342at2"/>
<dbReference type="InterPro" id="IPR052896">
    <property type="entry name" value="GGT-like_enzyme"/>
</dbReference>
<dbReference type="AlphaFoldDB" id="A0A1H1RX39"/>
<evidence type="ECO:0000313" key="1">
    <source>
        <dbReference type="EMBL" id="SDS40168.1"/>
    </source>
</evidence>
<accession>A0A1H1RX39</accession>
<dbReference type="Gene3D" id="1.10.246.230">
    <property type="match status" value="1"/>
</dbReference>
<dbReference type="PANTHER" id="PTHR43881">
    <property type="entry name" value="GAMMA-GLUTAMYLTRANSPEPTIDASE (AFU_ORTHOLOGUE AFUA_4G13580)"/>
    <property type="match status" value="1"/>
</dbReference>
<protein>
    <submittedName>
        <fullName evidence="1">Gamma-glutamyltranspeptidase / glutathione hydrolase</fullName>
    </submittedName>
</protein>
<dbReference type="InterPro" id="IPR029055">
    <property type="entry name" value="Ntn_hydrolases_N"/>
</dbReference>
<gene>
    <name evidence="1" type="ORF">SAMN04489812_1798</name>
</gene>
<name>A0A1H1RX39_9ACTN</name>
<dbReference type="Gene3D" id="3.60.20.40">
    <property type="match status" value="1"/>
</dbReference>
<dbReference type="STRING" id="630515.SAMN04489812_1798"/>
<reference evidence="1 2" key="1">
    <citation type="submission" date="2016-10" db="EMBL/GenBank/DDBJ databases">
        <authorList>
            <person name="de Groot N.N."/>
        </authorList>
    </citation>
    <scope>NUCLEOTIDE SEQUENCE [LARGE SCALE GENOMIC DNA]</scope>
    <source>
        <strain evidence="1 2">DSM 21800</strain>
    </source>
</reference>
<sequence length="521" mass="53285">MTGLAPKPPQPGSIATPDARATAVGRAVLDRGGSAVDAVIAASAMLCVVYPQNVTLGGDTWTLIGPPDADPVAVNGTGRAPAGLSAQYLTERGFDSVPGTGPHSISVPGLVSAWAEMHRGWGVLPFGELLGPAGDAAATGFTIAAALGRDLANHADDLRRDPGCAASFLRADGSAPIAGEQLRLPRLAESLQQIAADGADALYGGELGQRFAAGLGAAGSTITEADLAAHRTELVPPLATSYAGLEVLTAPPNSQGFTLLRILEQLADLGLDDPAAADQVAAALEVVAEAGRLRDDHLADADVMTSDVTDLLSRPRAGQAATAVPAPRPGLGGDTIGIVAVDSSGCWVSSVQSVAGTFGSRVLEPSTGILAHNRGSGFSLDPRHPGFLVGGRRPPHTLMPCLIRRRPDGQSGVTVGALATMGGHSQPFILAQVLIRILRGESPQDSVAGPRWVVQRSGRETPTTVLADRRLPTPVEQALQAAAPTTLIDPADNRMGHCHAIWDTPSGRLTGTDPRADGLPG</sequence>
<proteinExistence type="predicted"/>
<dbReference type="RefSeq" id="WP_091523183.1">
    <property type="nucleotide sequence ID" value="NZ_LT629772.1"/>
</dbReference>
<dbReference type="PRINTS" id="PR01210">
    <property type="entry name" value="GGTRANSPTASE"/>
</dbReference>
<dbReference type="GO" id="GO:0016787">
    <property type="term" value="F:hydrolase activity"/>
    <property type="evidence" value="ECO:0007669"/>
    <property type="project" value="UniProtKB-KW"/>
</dbReference>
<evidence type="ECO:0000313" key="2">
    <source>
        <dbReference type="Proteomes" id="UP000199103"/>
    </source>
</evidence>
<dbReference type="InterPro" id="IPR043137">
    <property type="entry name" value="GGT_ssub_C"/>
</dbReference>
<organism evidence="1 2">
    <name type="scientific">Microlunatus soli</name>
    <dbReference type="NCBI Taxonomy" id="630515"/>
    <lineage>
        <taxon>Bacteria</taxon>
        <taxon>Bacillati</taxon>
        <taxon>Actinomycetota</taxon>
        <taxon>Actinomycetes</taxon>
        <taxon>Propionibacteriales</taxon>
        <taxon>Propionibacteriaceae</taxon>
        <taxon>Microlunatus</taxon>
    </lineage>
</organism>
<keyword evidence="2" id="KW-1185">Reference proteome</keyword>
<dbReference type="EMBL" id="LT629772">
    <property type="protein sequence ID" value="SDS40168.1"/>
    <property type="molecule type" value="Genomic_DNA"/>
</dbReference>
<dbReference type="Pfam" id="PF01019">
    <property type="entry name" value="G_glu_transpept"/>
    <property type="match status" value="1"/>
</dbReference>
<keyword evidence="1" id="KW-0378">Hydrolase</keyword>
<dbReference type="Proteomes" id="UP000199103">
    <property type="component" value="Chromosome I"/>
</dbReference>